<organism evidence="1 2">
    <name type="scientific">Caerostris extrusa</name>
    <name type="common">Bark spider</name>
    <name type="synonym">Caerostris bankana</name>
    <dbReference type="NCBI Taxonomy" id="172846"/>
    <lineage>
        <taxon>Eukaryota</taxon>
        <taxon>Metazoa</taxon>
        <taxon>Ecdysozoa</taxon>
        <taxon>Arthropoda</taxon>
        <taxon>Chelicerata</taxon>
        <taxon>Arachnida</taxon>
        <taxon>Araneae</taxon>
        <taxon>Araneomorphae</taxon>
        <taxon>Entelegynae</taxon>
        <taxon>Araneoidea</taxon>
        <taxon>Araneidae</taxon>
        <taxon>Caerostris</taxon>
    </lineage>
</organism>
<name>A0AAV4XNH5_CAEEX</name>
<sequence>MGREGKVYGSMPNRKWVDEQRNAFLQNFSNNKNMSEVTLEGSSPASFRNSFSSGSLHRLHDPLFESHLSFFNARWNIPLWCVSFIHENLVYRCMRPMVIAMLRDIHFEQEKSDKSFVTWRQFGAK</sequence>
<keyword evidence="2" id="KW-1185">Reference proteome</keyword>
<dbReference type="EMBL" id="BPLR01018016">
    <property type="protein sequence ID" value="GIY96178.1"/>
    <property type="molecule type" value="Genomic_DNA"/>
</dbReference>
<gene>
    <name evidence="1" type="ORF">CEXT_140341</name>
</gene>
<evidence type="ECO:0000313" key="1">
    <source>
        <dbReference type="EMBL" id="GIY96178.1"/>
    </source>
</evidence>
<protein>
    <submittedName>
        <fullName evidence="1">Uncharacterized protein</fullName>
    </submittedName>
</protein>
<evidence type="ECO:0000313" key="2">
    <source>
        <dbReference type="Proteomes" id="UP001054945"/>
    </source>
</evidence>
<proteinExistence type="predicted"/>
<reference evidence="1 2" key="1">
    <citation type="submission" date="2021-06" db="EMBL/GenBank/DDBJ databases">
        <title>Caerostris extrusa draft genome.</title>
        <authorList>
            <person name="Kono N."/>
            <person name="Arakawa K."/>
        </authorList>
    </citation>
    <scope>NUCLEOTIDE SEQUENCE [LARGE SCALE GENOMIC DNA]</scope>
</reference>
<accession>A0AAV4XNH5</accession>
<comment type="caution">
    <text evidence="1">The sequence shown here is derived from an EMBL/GenBank/DDBJ whole genome shotgun (WGS) entry which is preliminary data.</text>
</comment>
<dbReference type="AlphaFoldDB" id="A0AAV4XNH5"/>
<dbReference type="Proteomes" id="UP001054945">
    <property type="component" value="Unassembled WGS sequence"/>
</dbReference>